<reference evidence="10 11" key="1">
    <citation type="journal article" date="2016" name="Nat. Commun.">
        <title>Thousands of microbial genomes shed light on interconnected biogeochemical processes in an aquifer system.</title>
        <authorList>
            <person name="Anantharaman K."/>
            <person name="Brown C.T."/>
            <person name="Hug L.A."/>
            <person name="Sharon I."/>
            <person name="Castelle C.J."/>
            <person name="Probst A.J."/>
            <person name="Thomas B.C."/>
            <person name="Singh A."/>
            <person name="Wilkins M.J."/>
            <person name="Karaoz U."/>
            <person name="Brodie E.L."/>
            <person name="Williams K.H."/>
            <person name="Hubbard S.S."/>
            <person name="Banfield J.F."/>
        </authorList>
    </citation>
    <scope>NUCLEOTIDE SEQUENCE [LARGE SCALE GENOMIC DNA]</scope>
</reference>
<dbReference type="PANTHER" id="PTHR10344:SF4">
    <property type="entry name" value="UMP-CMP KINASE 2, MITOCHONDRIAL"/>
    <property type="match status" value="1"/>
</dbReference>
<dbReference type="PROSITE" id="PS01331">
    <property type="entry name" value="THYMIDYLATE_KINASE"/>
    <property type="match status" value="1"/>
</dbReference>
<dbReference type="AlphaFoldDB" id="A0A1G2NGV8"/>
<evidence type="ECO:0000313" key="11">
    <source>
        <dbReference type="Proteomes" id="UP000177797"/>
    </source>
</evidence>
<dbReference type="CDD" id="cd01672">
    <property type="entry name" value="TMPK"/>
    <property type="match status" value="1"/>
</dbReference>
<evidence type="ECO:0000256" key="3">
    <source>
        <dbReference type="ARBA" id="ARBA00022727"/>
    </source>
</evidence>
<dbReference type="EC" id="2.7.4.9" evidence="8"/>
<comment type="similarity">
    <text evidence="1 8">Belongs to the thymidylate kinase family.</text>
</comment>
<dbReference type="GO" id="GO:0005524">
    <property type="term" value="F:ATP binding"/>
    <property type="evidence" value="ECO:0007669"/>
    <property type="project" value="UniProtKB-UniRule"/>
</dbReference>
<keyword evidence="6 8" id="KW-0067">ATP-binding</keyword>
<gene>
    <name evidence="8" type="primary">tmk</name>
    <name evidence="10" type="ORF">A2938_03475</name>
</gene>
<keyword evidence="4 8" id="KW-0547">Nucleotide-binding</keyword>
<keyword evidence="2 8" id="KW-0808">Transferase</keyword>
<dbReference type="EMBL" id="MHSA01000011">
    <property type="protein sequence ID" value="OHA34582.1"/>
    <property type="molecule type" value="Genomic_DNA"/>
</dbReference>
<feature type="binding site" evidence="8">
    <location>
        <begin position="13"/>
        <end position="20"/>
    </location>
    <ligand>
        <name>ATP</name>
        <dbReference type="ChEBI" id="CHEBI:30616"/>
    </ligand>
</feature>
<evidence type="ECO:0000256" key="6">
    <source>
        <dbReference type="ARBA" id="ARBA00022840"/>
    </source>
</evidence>
<evidence type="ECO:0000256" key="2">
    <source>
        <dbReference type="ARBA" id="ARBA00022679"/>
    </source>
</evidence>
<dbReference type="InterPro" id="IPR018095">
    <property type="entry name" value="Thymidylate_kin_CS"/>
</dbReference>
<dbReference type="InterPro" id="IPR027417">
    <property type="entry name" value="P-loop_NTPase"/>
</dbReference>
<proteinExistence type="inferred from homology"/>
<keyword evidence="3 8" id="KW-0545">Nucleotide biosynthesis</keyword>
<dbReference type="InterPro" id="IPR039430">
    <property type="entry name" value="Thymidylate_kin-like_dom"/>
</dbReference>
<accession>A0A1G2NGV8</accession>
<organism evidence="10 11">
    <name type="scientific">Candidatus Taylorbacteria bacterium RIFCSPLOWO2_01_FULL_48_100</name>
    <dbReference type="NCBI Taxonomy" id="1802322"/>
    <lineage>
        <taxon>Bacteria</taxon>
        <taxon>Candidatus Tayloriibacteriota</taxon>
    </lineage>
</organism>
<comment type="caution">
    <text evidence="10">The sequence shown here is derived from an EMBL/GenBank/DDBJ whole genome shotgun (WGS) entry which is preliminary data.</text>
</comment>
<dbReference type="Proteomes" id="UP000177797">
    <property type="component" value="Unassembled WGS sequence"/>
</dbReference>
<dbReference type="GO" id="GO:0005829">
    <property type="term" value="C:cytosol"/>
    <property type="evidence" value="ECO:0007669"/>
    <property type="project" value="TreeGrafter"/>
</dbReference>
<comment type="catalytic activity">
    <reaction evidence="7 8">
        <text>dTMP + ATP = dTDP + ADP</text>
        <dbReference type="Rhea" id="RHEA:13517"/>
        <dbReference type="ChEBI" id="CHEBI:30616"/>
        <dbReference type="ChEBI" id="CHEBI:58369"/>
        <dbReference type="ChEBI" id="CHEBI:63528"/>
        <dbReference type="ChEBI" id="CHEBI:456216"/>
        <dbReference type="EC" id="2.7.4.9"/>
    </reaction>
</comment>
<evidence type="ECO:0000256" key="1">
    <source>
        <dbReference type="ARBA" id="ARBA00009776"/>
    </source>
</evidence>
<evidence type="ECO:0000259" key="9">
    <source>
        <dbReference type="Pfam" id="PF02223"/>
    </source>
</evidence>
<comment type="function">
    <text evidence="8">Phosphorylation of dTMP to form dTDP in both de novo and salvage pathways of dTTP synthesis.</text>
</comment>
<dbReference type="InterPro" id="IPR018094">
    <property type="entry name" value="Thymidylate_kinase"/>
</dbReference>
<keyword evidence="5 8" id="KW-0418">Kinase</keyword>
<name>A0A1G2NGV8_9BACT</name>
<dbReference type="GO" id="GO:0006235">
    <property type="term" value="P:dTTP biosynthetic process"/>
    <property type="evidence" value="ECO:0007669"/>
    <property type="project" value="UniProtKB-UniRule"/>
</dbReference>
<sequence>MKNKKGKFFVLEGGEGSGKSSQLKKLSEYFGERVLITREPGGSPYAEEIRSLILNSENAKQADAKTHFALFWAARADHLKNTILPALARRQNVLVDRFDSSTYAYQVFAQEASELKDFFWKMRQFYLGKNIPSRYFFLDVEPSIGLARKQKQKREVLNHFDERDVQFHTRMRKGFLDFFKQVPYSTIDANQPFDTVTMTLVTELKKYII</sequence>
<evidence type="ECO:0000256" key="4">
    <source>
        <dbReference type="ARBA" id="ARBA00022741"/>
    </source>
</evidence>
<dbReference type="NCBIfam" id="TIGR00041">
    <property type="entry name" value="DTMP_kinase"/>
    <property type="match status" value="1"/>
</dbReference>
<dbReference type="Pfam" id="PF02223">
    <property type="entry name" value="Thymidylate_kin"/>
    <property type="match status" value="1"/>
</dbReference>
<dbReference type="PANTHER" id="PTHR10344">
    <property type="entry name" value="THYMIDYLATE KINASE"/>
    <property type="match status" value="1"/>
</dbReference>
<dbReference type="SUPFAM" id="SSF52540">
    <property type="entry name" value="P-loop containing nucleoside triphosphate hydrolases"/>
    <property type="match status" value="1"/>
</dbReference>
<dbReference type="GO" id="GO:0006227">
    <property type="term" value="P:dUDP biosynthetic process"/>
    <property type="evidence" value="ECO:0007669"/>
    <property type="project" value="TreeGrafter"/>
</dbReference>
<protein>
    <recommendedName>
        <fullName evidence="8">Thymidylate kinase</fullName>
        <ecNumber evidence="8">2.7.4.9</ecNumber>
    </recommendedName>
    <alternativeName>
        <fullName evidence="8">dTMP kinase</fullName>
    </alternativeName>
</protein>
<evidence type="ECO:0000256" key="7">
    <source>
        <dbReference type="ARBA" id="ARBA00048743"/>
    </source>
</evidence>
<evidence type="ECO:0000313" key="10">
    <source>
        <dbReference type="EMBL" id="OHA34582.1"/>
    </source>
</evidence>
<feature type="domain" description="Thymidylate kinase-like" evidence="9">
    <location>
        <begin position="11"/>
        <end position="196"/>
    </location>
</feature>
<evidence type="ECO:0000256" key="8">
    <source>
        <dbReference type="HAMAP-Rule" id="MF_00165"/>
    </source>
</evidence>
<dbReference type="GO" id="GO:0006233">
    <property type="term" value="P:dTDP biosynthetic process"/>
    <property type="evidence" value="ECO:0007669"/>
    <property type="project" value="InterPro"/>
</dbReference>
<dbReference type="HAMAP" id="MF_00165">
    <property type="entry name" value="Thymidylate_kinase"/>
    <property type="match status" value="1"/>
</dbReference>
<dbReference type="GO" id="GO:0004798">
    <property type="term" value="F:dTMP kinase activity"/>
    <property type="evidence" value="ECO:0007669"/>
    <property type="project" value="UniProtKB-UniRule"/>
</dbReference>
<dbReference type="Gene3D" id="3.40.50.300">
    <property type="entry name" value="P-loop containing nucleotide triphosphate hydrolases"/>
    <property type="match status" value="1"/>
</dbReference>
<evidence type="ECO:0000256" key="5">
    <source>
        <dbReference type="ARBA" id="ARBA00022777"/>
    </source>
</evidence>